<keyword evidence="3" id="KW-1185">Reference proteome</keyword>
<feature type="compositionally biased region" description="Basic and acidic residues" evidence="1">
    <location>
        <begin position="29"/>
        <end position="56"/>
    </location>
</feature>
<evidence type="ECO:0000256" key="1">
    <source>
        <dbReference type="SAM" id="MobiDB-lite"/>
    </source>
</evidence>
<protein>
    <submittedName>
        <fullName evidence="2">Uncharacterized protein</fullName>
    </submittedName>
</protein>
<sequence length="104" mass="12472">MSRISSKSLREQQDIRETKRQWHRAYHNNPERKAKDRAYQKEYRTRPGVSDAHRKAQEKYAKSKKGIATRISYWQRLSIITRGLDNNNSITTSLRHSFPRYSYS</sequence>
<proteinExistence type="predicted"/>
<feature type="compositionally biased region" description="Basic and acidic residues" evidence="1">
    <location>
        <begin position="8"/>
        <end position="20"/>
    </location>
</feature>
<reference evidence="3" key="1">
    <citation type="submission" date="2015-10" db="EMBL/GenBank/DDBJ databases">
        <authorList>
            <person name="Lehtovirta-Morley L.E."/>
            <person name="Vieille C."/>
        </authorList>
    </citation>
    <scope>NUCLEOTIDE SEQUENCE [LARGE SCALE GENOMIC DNA]</scope>
</reference>
<dbReference type="KEGG" id="ndv:NDEV_1036"/>
<gene>
    <name evidence="2" type="ORF">NDEV_1036</name>
</gene>
<organism evidence="2 3">
    <name type="scientific">Nitrosotalea devaniterrae</name>
    <dbReference type="NCBI Taxonomy" id="1078905"/>
    <lineage>
        <taxon>Archaea</taxon>
        <taxon>Nitrososphaerota</taxon>
        <taxon>Nitrososphaeria</taxon>
        <taxon>Nitrosotaleales</taxon>
        <taxon>Nitrosotaleaceae</taxon>
        <taxon>Nitrosotalea</taxon>
    </lineage>
</organism>
<evidence type="ECO:0000313" key="2">
    <source>
        <dbReference type="EMBL" id="CUR51801.1"/>
    </source>
</evidence>
<accession>A0A128A380</accession>
<dbReference type="Proteomes" id="UP000196239">
    <property type="component" value="Chromosome 1"/>
</dbReference>
<dbReference type="EMBL" id="LN890280">
    <property type="protein sequence ID" value="CUR51801.1"/>
    <property type="molecule type" value="Genomic_DNA"/>
</dbReference>
<feature type="region of interest" description="Disordered" evidence="1">
    <location>
        <begin position="1"/>
        <end position="56"/>
    </location>
</feature>
<evidence type="ECO:0000313" key="3">
    <source>
        <dbReference type="Proteomes" id="UP000196239"/>
    </source>
</evidence>
<dbReference type="AlphaFoldDB" id="A0A128A380"/>
<name>A0A128A380_9ARCH</name>